<dbReference type="Gene3D" id="2.40.270.10">
    <property type="entry name" value="DNA-directed RNA polymerase, subunit 2, domain 6"/>
    <property type="match status" value="2"/>
</dbReference>
<feature type="domain" description="DNA-directed RNA polymerase subunit 2 hybrid-binding" evidence="8">
    <location>
        <begin position="526"/>
        <end position="890"/>
    </location>
</feature>
<dbReference type="GO" id="GO:0003677">
    <property type="term" value="F:DNA binding"/>
    <property type="evidence" value="ECO:0007669"/>
    <property type="project" value="InterPro"/>
</dbReference>
<evidence type="ECO:0000259" key="9">
    <source>
        <dbReference type="Pfam" id="PF04560"/>
    </source>
</evidence>
<keyword evidence="3" id="KW-0240">DNA-directed RNA polymerase</keyword>
<dbReference type="InterPro" id="IPR007641">
    <property type="entry name" value="RNA_pol_Rpb2_7"/>
</dbReference>
<dbReference type="AlphaFoldDB" id="A0A411ADE5"/>
<evidence type="ECO:0000256" key="2">
    <source>
        <dbReference type="ARBA" id="ARBA00012418"/>
    </source>
</evidence>
<dbReference type="PROSITE" id="PS01166">
    <property type="entry name" value="RNA_POL_BETA"/>
    <property type="match status" value="1"/>
</dbReference>
<feature type="domain" description="RNA polymerase Rpb2" evidence="9">
    <location>
        <begin position="903"/>
        <end position="966"/>
    </location>
</feature>
<evidence type="ECO:0000313" key="10">
    <source>
        <dbReference type="EMBL" id="QAX27111.1"/>
    </source>
</evidence>
<dbReference type="PANTHER" id="PTHR20856">
    <property type="entry name" value="DNA-DIRECTED RNA POLYMERASE I SUBUNIT 2"/>
    <property type="match status" value="1"/>
</dbReference>
<dbReference type="InterPro" id="IPR037033">
    <property type="entry name" value="DNA-dir_RNAP_su2_hyb_sf"/>
</dbReference>
<evidence type="ECO:0000256" key="3">
    <source>
        <dbReference type="ARBA" id="ARBA00022478"/>
    </source>
</evidence>
<keyword evidence="4" id="KW-0808">Transferase</keyword>
<accession>A0A411ADE5</accession>
<keyword evidence="5" id="KW-0548">Nucleotidyltransferase</keyword>
<evidence type="ECO:0000256" key="7">
    <source>
        <dbReference type="ARBA" id="ARBA00048552"/>
    </source>
</evidence>
<evidence type="ECO:0000256" key="6">
    <source>
        <dbReference type="ARBA" id="ARBA00023163"/>
    </source>
</evidence>
<protein>
    <recommendedName>
        <fullName evidence="2">DNA-directed RNA polymerase</fullName>
        <ecNumber evidence="2">2.7.7.6</ecNumber>
    </recommendedName>
</protein>
<name>A0A411ADE5_9APIC</name>
<proteinExistence type="inferred from homology"/>
<evidence type="ECO:0000256" key="1">
    <source>
        <dbReference type="ARBA" id="ARBA00006835"/>
    </source>
</evidence>
<dbReference type="SUPFAM" id="SSF64484">
    <property type="entry name" value="beta and beta-prime subunits of DNA dependent RNA-polymerase"/>
    <property type="match status" value="1"/>
</dbReference>
<dbReference type="InterPro" id="IPR007120">
    <property type="entry name" value="DNA-dir_RNAP_su2_dom"/>
</dbReference>
<sequence>MFNIKEYNTVYKTYINYILHNLYSLFQEIVKYNLYVRPKKRKKSIKNISIYFDLISFKSVNLINYTSYYTVKDSNSYYSITVPIKFIFANTKTFSINYNILNIPKISELGDVLINGYNRTPVLYLKSIVKYVEFDFNNSKYIYYLLYLDKYHYAYIYLKDNSSINININKKYYIDLNIYDINLILNKEGSALNIYKFIKFFNLIELSDYTVLNEDFLYSLNLLGHFDRLVCLDIVHLITKFIKIKYRKNNDIDTDNILNKSVCNLCINIFDLFKKSITSSNFFKYITYMHSDYGTNNLFNIKLFREDFLINPSLHYTNNLNLLAILNNKSKINIFGYSATADSNSTFSIPKALRNVQYNYLNLINILYTIDGEKCGVISTVTANTLQTNSQLNTILVTTSKFKNKICLNAYSKNIYCVPINKLNLIKKNINVKIGYVEVVENGEFKIIKLTKNNSKFEVNLYNVFNITELVIPFLLNNDMCRSLMGSKMHTQAVPLIYTNNQYVLTKYNKLNNLLTNKYIISTSSGVVVYSTNYKITVLDNKNRYINYYLSPYNINDYNSYNNYKPSVWEGEAVTIGSVLAFPSDVNNFEFTLGFNNLTSYSFYYGYEHEDAIVLNKSLIYKNILASLLFNVIDINLSYTVSAYLELLISKNIKSIDYLYKVVYSTYKKLKKQTQKSYKILFKNRIIKTKRKAFFKRKYIHSNNLVERALKLECVGFNNFKHDNKLEVYLNLKLFLLNINNLYRGDKLCGRHGNKGTVSIITDPINIPYNSKDFSPYIITSPVGAAARMNLGQFLEGALGNLSNSDNVRIKAPINLLHSDLYSNLSIKAIYNNLNPKYIDNKINSNSNSIFRDFKTGYKLKNFTYNVLLYFFKLVHTSKSKFKYRRTDDLSLTQYLHNNSPRQKFGEMEVWSLEAHGASFNEKELSLIKTDYRFLTKINQNKSLILSSKSFNLLLMELKSILINIDYNQYYKNSKNYTDI</sequence>
<dbReference type="Pfam" id="PF00562">
    <property type="entry name" value="RNA_pol_Rpb2_6"/>
    <property type="match status" value="1"/>
</dbReference>
<comment type="catalytic activity">
    <reaction evidence="7">
        <text>RNA(n) + a ribonucleoside 5'-triphosphate = RNA(n+1) + diphosphate</text>
        <dbReference type="Rhea" id="RHEA:21248"/>
        <dbReference type="Rhea" id="RHEA-COMP:14527"/>
        <dbReference type="Rhea" id="RHEA-COMP:17342"/>
        <dbReference type="ChEBI" id="CHEBI:33019"/>
        <dbReference type="ChEBI" id="CHEBI:61557"/>
        <dbReference type="ChEBI" id="CHEBI:140395"/>
        <dbReference type="EC" id="2.7.7.6"/>
    </reaction>
</comment>
<dbReference type="GO" id="GO:0003899">
    <property type="term" value="F:DNA-directed RNA polymerase activity"/>
    <property type="evidence" value="ECO:0007669"/>
    <property type="project" value="UniProtKB-EC"/>
</dbReference>
<dbReference type="InterPro" id="IPR015712">
    <property type="entry name" value="DNA-dir_RNA_pol_su2"/>
</dbReference>
<dbReference type="EC" id="2.7.7.6" evidence="2"/>
<dbReference type="Gene3D" id="2.40.50.100">
    <property type="match status" value="1"/>
</dbReference>
<dbReference type="GO" id="GO:0032549">
    <property type="term" value="F:ribonucleoside binding"/>
    <property type="evidence" value="ECO:0007669"/>
    <property type="project" value="InterPro"/>
</dbReference>
<dbReference type="InterPro" id="IPR007121">
    <property type="entry name" value="RNA_pol_bsu_CS"/>
</dbReference>
<organism evidence="10">
    <name type="scientific">Babesia motasi</name>
    <dbReference type="NCBI Taxonomy" id="237580"/>
    <lineage>
        <taxon>Eukaryota</taxon>
        <taxon>Sar</taxon>
        <taxon>Alveolata</taxon>
        <taxon>Apicomplexa</taxon>
        <taxon>Aconoidasida</taxon>
        <taxon>Piroplasmida</taxon>
        <taxon>Babesiidae</taxon>
        <taxon>Babesia</taxon>
    </lineage>
</organism>
<evidence type="ECO:0000259" key="8">
    <source>
        <dbReference type="Pfam" id="PF00562"/>
    </source>
</evidence>
<reference evidence="10" key="1">
    <citation type="submission" date="2018-09" db="EMBL/GenBank/DDBJ databases">
        <title>Comparative sequence analysis of Babesia apicoplast genomes of sheep originating from six regions.</title>
        <authorList>
            <person name="Wang X."/>
            <person name="Guan G."/>
        </authorList>
    </citation>
    <scope>NUCLEOTIDE SEQUENCE</scope>
    <source>
        <strain evidence="10">Ningxian</strain>
    </source>
</reference>
<dbReference type="GO" id="GO:0000428">
    <property type="term" value="C:DNA-directed RNA polymerase complex"/>
    <property type="evidence" value="ECO:0007669"/>
    <property type="project" value="UniProtKB-KW"/>
</dbReference>
<dbReference type="Gene3D" id="3.90.1100.10">
    <property type="match status" value="1"/>
</dbReference>
<dbReference type="GO" id="GO:0006351">
    <property type="term" value="P:DNA-templated transcription"/>
    <property type="evidence" value="ECO:0007669"/>
    <property type="project" value="InterPro"/>
</dbReference>
<dbReference type="InterPro" id="IPR042107">
    <property type="entry name" value="DNA-dir_RNA_pol_bsu_ext_1_sf"/>
</dbReference>
<evidence type="ECO:0000256" key="5">
    <source>
        <dbReference type="ARBA" id="ARBA00022695"/>
    </source>
</evidence>
<keyword evidence="6" id="KW-0804">Transcription</keyword>
<dbReference type="EMBL" id="MH992228">
    <property type="protein sequence ID" value="QAX27111.1"/>
    <property type="molecule type" value="Genomic_DNA"/>
</dbReference>
<gene>
    <name evidence="10" type="primary">rpoB</name>
</gene>
<dbReference type="Gene3D" id="2.30.150.10">
    <property type="entry name" value="DNA-directed RNA polymerase, beta subunit, external 1 domain"/>
    <property type="match status" value="1"/>
</dbReference>
<dbReference type="Pfam" id="PF04560">
    <property type="entry name" value="RNA_pol_Rpb2_7"/>
    <property type="match status" value="1"/>
</dbReference>
<comment type="similarity">
    <text evidence="1">Belongs to the RNA polymerase beta chain family.</text>
</comment>
<evidence type="ECO:0000256" key="4">
    <source>
        <dbReference type="ARBA" id="ARBA00022679"/>
    </source>
</evidence>